<reference evidence="3" key="1">
    <citation type="submission" date="2024-06" db="EMBL/GenBank/DDBJ databases">
        <title>Draft Genome Sequences of Epichloe bromicola Strains Isolated from Elymus ciliaris.</title>
        <authorList>
            <consortium name="Epichloe bromicola genome sequencing consortium"/>
            <person name="Miura A."/>
            <person name="Imano S."/>
            <person name="Ashida A."/>
            <person name="Sato I."/>
            <person name="Chiba S."/>
            <person name="Tanaka A."/>
            <person name="Camagna M."/>
            <person name="Takemoto D."/>
        </authorList>
    </citation>
    <scope>NUCLEOTIDE SEQUENCE [LARGE SCALE GENOMIC DNA]</scope>
    <source>
        <strain evidence="3">DP</strain>
    </source>
</reference>
<dbReference type="EMBL" id="BAAFGZ010000282">
    <property type="protein sequence ID" value="GAB0137451.1"/>
    <property type="molecule type" value="Genomic_DNA"/>
</dbReference>
<feature type="transmembrane region" description="Helical" evidence="1">
    <location>
        <begin position="95"/>
        <end position="113"/>
    </location>
</feature>
<evidence type="ECO:0000313" key="2">
    <source>
        <dbReference type="EMBL" id="GAB0137451.1"/>
    </source>
</evidence>
<evidence type="ECO:0000313" key="3">
    <source>
        <dbReference type="Proteomes" id="UP001562357"/>
    </source>
</evidence>
<evidence type="ECO:0000256" key="1">
    <source>
        <dbReference type="SAM" id="Phobius"/>
    </source>
</evidence>
<proteinExistence type="predicted"/>
<keyword evidence="3" id="KW-1185">Reference proteome</keyword>
<accession>A0ABQ0CVJ6</accession>
<keyword evidence="1" id="KW-0472">Membrane</keyword>
<protein>
    <submittedName>
        <fullName evidence="2">Uncharacterized protein</fullName>
    </submittedName>
</protein>
<keyword evidence="1" id="KW-1133">Transmembrane helix</keyword>
<dbReference type="Proteomes" id="UP001562357">
    <property type="component" value="Unassembled WGS sequence"/>
</dbReference>
<sequence>MNALGDVKQDLSDAVSGLADGVMDEAVDALDMSEWYSLHVMTTCQGSYQSNSEAQAAELNVMKCSDVTSDIKLDMDIADTEWLEKIQDAINLVNSILRGLFAFCVLTTLFILIS</sequence>
<gene>
    <name evidence="2" type="primary">g5715</name>
    <name evidence="2" type="ORF">EsDP_00005715</name>
</gene>
<organism evidence="2 3">
    <name type="scientific">Epichloe bromicola</name>
    <dbReference type="NCBI Taxonomy" id="79588"/>
    <lineage>
        <taxon>Eukaryota</taxon>
        <taxon>Fungi</taxon>
        <taxon>Dikarya</taxon>
        <taxon>Ascomycota</taxon>
        <taxon>Pezizomycotina</taxon>
        <taxon>Sordariomycetes</taxon>
        <taxon>Hypocreomycetidae</taxon>
        <taxon>Hypocreales</taxon>
        <taxon>Clavicipitaceae</taxon>
        <taxon>Epichloe</taxon>
    </lineage>
</organism>
<comment type="caution">
    <text evidence="2">The sequence shown here is derived from an EMBL/GenBank/DDBJ whole genome shotgun (WGS) entry which is preliminary data.</text>
</comment>
<name>A0ABQ0CVJ6_9HYPO</name>
<keyword evidence="1" id="KW-0812">Transmembrane</keyword>